<dbReference type="OrthoDB" id="118190at2"/>
<accession>A0A3M8SS54</accession>
<reference evidence="2 3" key="1">
    <citation type="submission" date="2018-11" db="EMBL/GenBank/DDBJ databases">
        <title>Lysobacter cryohumiis sp. nov., isolated from soil in the Tianshan Mountains, Xinjiang, China.</title>
        <authorList>
            <person name="Luo Y."/>
            <person name="Sheng H."/>
        </authorList>
    </citation>
    <scope>NUCLEOTIDE SEQUENCE [LARGE SCALE GENOMIC DNA]</scope>
    <source>
        <strain evidence="2 3">ZS60</strain>
    </source>
</reference>
<gene>
    <name evidence="2" type="ORF">EER27_06950</name>
</gene>
<feature type="transmembrane region" description="Helical" evidence="1">
    <location>
        <begin position="94"/>
        <end position="116"/>
    </location>
</feature>
<feature type="transmembrane region" description="Helical" evidence="1">
    <location>
        <begin position="53"/>
        <end position="82"/>
    </location>
</feature>
<organism evidence="2 3">
    <name type="scientific">Montanilutibacter psychrotolerans</name>
    <dbReference type="NCBI Taxonomy" id="1327343"/>
    <lineage>
        <taxon>Bacteria</taxon>
        <taxon>Pseudomonadati</taxon>
        <taxon>Pseudomonadota</taxon>
        <taxon>Gammaproteobacteria</taxon>
        <taxon>Lysobacterales</taxon>
        <taxon>Lysobacteraceae</taxon>
        <taxon>Montanilutibacter</taxon>
    </lineage>
</organism>
<evidence type="ECO:0008006" key="4">
    <source>
        <dbReference type="Google" id="ProtNLM"/>
    </source>
</evidence>
<comment type="caution">
    <text evidence="2">The sequence shown here is derived from an EMBL/GenBank/DDBJ whole genome shotgun (WGS) entry which is preliminary data.</text>
</comment>
<sequence length="170" mass="17936">MTRTPRHLLLWTVTAGLLAGALDLFYATGFWALKGVPAQRILQSIAAGLMGKGAFAGGAASAALGLALHLAMTTAMATAYAMAALAWPRLRGHVWLHGPLYGLLLYAVMNLVVLPLSAVPGKPVTDPVWIVCSIVVHMVLVGLPIAWCVQRAFARVTARASGRVQPRTTS</sequence>
<evidence type="ECO:0000313" key="2">
    <source>
        <dbReference type="EMBL" id="RNF84139.1"/>
    </source>
</evidence>
<dbReference type="AlphaFoldDB" id="A0A3M8SS54"/>
<dbReference type="Proteomes" id="UP000267049">
    <property type="component" value="Unassembled WGS sequence"/>
</dbReference>
<feature type="transmembrane region" description="Helical" evidence="1">
    <location>
        <begin position="7"/>
        <end position="33"/>
    </location>
</feature>
<keyword evidence="3" id="KW-1185">Reference proteome</keyword>
<proteinExistence type="predicted"/>
<keyword evidence="1" id="KW-1133">Transmembrane helix</keyword>
<name>A0A3M8SS54_9GAMM</name>
<feature type="transmembrane region" description="Helical" evidence="1">
    <location>
        <begin position="128"/>
        <end position="149"/>
    </location>
</feature>
<dbReference type="EMBL" id="RIBS01000003">
    <property type="protein sequence ID" value="RNF84139.1"/>
    <property type="molecule type" value="Genomic_DNA"/>
</dbReference>
<evidence type="ECO:0000256" key="1">
    <source>
        <dbReference type="SAM" id="Phobius"/>
    </source>
</evidence>
<keyword evidence="1" id="KW-0812">Transmembrane</keyword>
<protein>
    <recommendedName>
        <fullName evidence="4">DUF1440 domain-containing protein</fullName>
    </recommendedName>
</protein>
<dbReference type="RefSeq" id="WP_123087325.1">
    <property type="nucleotide sequence ID" value="NZ_RIBS01000003.1"/>
</dbReference>
<keyword evidence="1" id="KW-0472">Membrane</keyword>
<evidence type="ECO:0000313" key="3">
    <source>
        <dbReference type="Proteomes" id="UP000267049"/>
    </source>
</evidence>